<dbReference type="EC" id="5.4.99.-" evidence="4"/>
<name>A0AAN9EA05_CROPI</name>
<dbReference type="CDD" id="cd02892">
    <property type="entry name" value="SQCY_1"/>
    <property type="match status" value="1"/>
</dbReference>
<keyword evidence="2" id="KW-0677">Repeat</keyword>
<dbReference type="EMBL" id="JAYWIO010000007">
    <property type="protein sequence ID" value="KAK7250424.1"/>
    <property type="molecule type" value="Genomic_DNA"/>
</dbReference>
<evidence type="ECO:0000259" key="5">
    <source>
        <dbReference type="Pfam" id="PF13243"/>
    </source>
</evidence>
<reference evidence="7 8" key="1">
    <citation type="submission" date="2024-01" db="EMBL/GenBank/DDBJ databases">
        <title>The genomes of 5 underutilized Papilionoideae crops provide insights into root nodulation and disease resistanc.</title>
        <authorList>
            <person name="Yuan L."/>
        </authorList>
    </citation>
    <scope>NUCLEOTIDE SEQUENCE [LARGE SCALE GENOMIC DNA]</scope>
    <source>
        <strain evidence="7">ZHUSHIDOU_FW_LH</strain>
        <tissue evidence="7">Leaf</tissue>
    </source>
</reference>
<dbReference type="InterPro" id="IPR008930">
    <property type="entry name" value="Terpenoid_cyclase/PrenylTrfase"/>
</dbReference>
<evidence type="ECO:0000313" key="8">
    <source>
        <dbReference type="Proteomes" id="UP001372338"/>
    </source>
</evidence>
<gene>
    <name evidence="7" type="ORF">RIF29_32859</name>
</gene>
<dbReference type="FunFam" id="1.50.10.20:FF:000002">
    <property type="entry name" value="Terpene cyclase/mutase family member"/>
    <property type="match status" value="1"/>
</dbReference>
<dbReference type="FunFam" id="1.50.10.20:FF:000022">
    <property type="entry name" value="Terpene cyclase/mutase family member"/>
    <property type="match status" value="1"/>
</dbReference>
<dbReference type="GO" id="GO:0031559">
    <property type="term" value="F:oxidosqualene cyclase activity"/>
    <property type="evidence" value="ECO:0007669"/>
    <property type="project" value="UniProtKB-ARBA"/>
</dbReference>
<dbReference type="SFLD" id="SFLDG01016">
    <property type="entry name" value="Prenyltransferase_Like_2"/>
    <property type="match status" value="1"/>
</dbReference>
<protein>
    <recommendedName>
        <fullName evidence="4">Terpene cyclase/mutase family member</fullName>
        <ecNumber evidence="4">5.4.99.-</ecNumber>
    </recommendedName>
</protein>
<proteinExistence type="inferred from homology"/>
<dbReference type="PROSITE" id="PS01074">
    <property type="entry name" value="TERPENE_SYNTHASES"/>
    <property type="match status" value="1"/>
</dbReference>
<evidence type="ECO:0000256" key="4">
    <source>
        <dbReference type="RuleBase" id="RU362003"/>
    </source>
</evidence>
<evidence type="ECO:0000256" key="2">
    <source>
        <dbReference type="ARBA" id="ARBA00022737"/>
    </source>
</evidence>
<dbReference type="InterPro" id="IPR032697">
    <property type="entry name" value="SQ_cyclase_N"/>
</dbReference>
<feature type="domain" description="Squalene cyclase C-terminal" evidence="5">
    <location>
        <begin position="429"/>
        <end position="767"/>
    </location>
</feature>
<dbReference type="GO" id="GO:0016104">
    <property type="term" value="P:triterpenoid biosynthetic process"/>
    <property type="evidence" value="ECO:0007669"/>
    <property type="project" value="InterPro"/>
</dbReference>
<sequence length="778" mass="88818">MWKLKVSSLSESSKEEKEEDWVRSVNNHIGRQFWEFDANLGSEQERAQVEHVRQHFHNNRFKYKHSSDLLMRLQFEREKVTGMMKMKVGDDSGIIKVEKEQNINEKVVGNTLKRALRSLSALQAEDGFWPGDYGGPLFLLPGLVIGLFVTGALDAILSFEHRSEMRRYLFNHQNKDGGWGLHIEGSSIMFCTALSYVTLRLLGEDIDSGDDGAMHKARKWILDRGGVTSIPSWGKLWLSVLGVYEWSGINPIPPETWLLPYFVPLHPGRMWCHSRLVYLPMSYLYGRKFVGPINAIILSLRKELYTIPYHLLDWDKARNLCAKEDLYYPRGVIQNMLWCVLHKIGEPFVMRWPFSKLRKKALDHVMQHIHHEDENTQYICIGPVNKVLNMVCCWLEDPNSEAFKCHLSRIKDYLWVAEDGMKMQGYNGSQFWDVAFSVQAILATNLEDEYESMLKKANHFIKSTQVTRDNGSGNPSDWYRHISKGGWTFSTPDNGWPVSDCTAEGLKAAILLSNLPFETVGKAVDTYQLCDAVNLILSLQNPSGGFASYELTRSYAWLEKLNPTETFGDIIIDYQYVECTSAVIQGLVLFKERCPGHRRMEIETCIAKAANYIQTIQLPDGSWSGSWGICYTYGTWFGIKGLIAAGKTYQDSVSIRSACHFLLSKQHLSGGWGESYLSCQHKIYTNLEGNKSHLVNTAWAMLALIEAGQAERDPWPLHRAAKVLINSQLENGEFPQQEIIGVFCKNCTISYSAFRNIFPIWALGEYRSRVLLLSPIKH</sequence>
<feature type="domain" description="Squalene cyclase N-terminal" evidence="6">
    <location>
        <begin position="113"/>
        <end position="415"/>
    </location>
</feature>
<dbReference type="PANTHER" id="PTHR11764">
    <property type="entry name" value="TERPENE CYCLASE/MUTASE FAMILY MEMBER"/>
    <property type="match status" value="1"/>
</dbReference>
<dbReference type="AlphaFoldDB" id="A0AAN9EA05"/>
<keyword evidence="3 4" id="KW-0413">Isomerase</keyword>
<comment type="caution">
    <text evidence="7">The sequence shown here is derived from an EMBL/GenBank/DDBJ whole genome shotgun (WGS) entry which is preliminary data.</text>
</comment>
<evidence type="ECO:0000313" key="7">
    <source>
        <dbReference type="EMBL" id="KAK7250424.1"/>
    </source>
</evidence>
<evidence type="ECO:0000259" key="6">
    <source>
        <dbReference type="Pfam" id="PF13249"/>
    </source>
</evidence>
<dbReference type="GO" id="GO:0005811">
    <property type="term" value="C:lipid droplet"/>
    <property type="evidence" value="ECO:0007669"/>
    <property type="project" value="InterPro"/>
</dbReference>
<comment type="similarity">
    <text evidence="1 4">Belongs to the terpene cyclase/mutase family.</text>
</comment>
<dbReference type="PANTHER" id="PTHR11764:SF44">
    <property type="entry name" value="LANOSTEROL SYNTHASE"/>
    <property type="match status" value="1"/>
</dbReference>
<keyword evidence="8" id="KW-1185">Reference proteome</keyword>
<dbReference type="InterPro" id="IPR032696">
    <property type="entry name" value="SQ_cyclase_C"/>
</dbReference>
<evidence type="ECO:0000256" key="3">
    <source>
        <dbReference type="ARBA" id="ARBA00023235"/>
    </source>
</evidence>
<dbReference type="Pfam" id="PF13243">
    <property type="entry name" value="SQHop_cyclase_C"/>
    <property type="match status" value="1"/>
</dbReference>
<dbReference type="InterPro" id="IPR018333">
    <property type="entry name" value="Squalene_cyclase"/>
</dbReference>
<dbReference type="InterPro" id="IPR002365">
    <property type="entry name" value="Terpene_synthase_CS"/>
</dbReference>
<dbReference type="SUPFAM" id="SSF48239">
    <property type="entry name" value="Terpenoid cyclases/Protein prenyltransferases"/>
    <property type="match status" value="2"/>
</dbReference>
<organism evidence="7 8">
    <name type="scientific">Crotalaria pallida</name>
    <name type="common">Smooth rattlebox</name>
    <name type="synonym">Crotalaria striata</name>
    <dbReference type="NCBI Taxonomy" id="3830"/>
    <lineage>
        <taxon>Eukaryota</taxon>
        <taxon>Viridiplantae</taxon>
        <taxon>Streptophyta</taxon>
        <taxon>Embryophyta</taxon>
        <taxon>Tracheophyta</taxon>
        <taxon>Spermatophyta</taxon>
        <taxon>Magnoliopsida</taxon>
        <taxon>eudicotyledons</taxon>
        <taxon>Gunneridae</taxon>
        <taxon>Pentapetalae</taxon>
        <taxon>rosids</taxon>
        <taxon>fabids</taxon>
        <taxon>Fabales</taxon>
        <taxon>Fabaceae</taxon>
        <taxon>Papilionoideae</taxon>
        <taxon>50 kb inversion clade</taxon>
        <taxon>genistoids sensu lato</taxon>
        <taxon>core genistoids</taxon>
        <taxon>Crotalarieae</taxon>
        <taxon>Crotalaria</taxon>
    </lineage>
</organism>
<dbReference type="Gene3D" id="1.50.10.20">
    <property type="match status" value="2"/>
</dbReference>
<dbReference type="Pfam" id="PF13249">
    <property type="entry name" value="SQHop_cyclase_N"/>
    <property type="match status" value="1"/>
</dbReference>
<evidence type="ECO:0000256" key="1">
    <source>
        <dbReference type="ARBA" id="ARBA00009755"/>
    </source>
</evidence>
<dbReference type="NCBIfam" id="TIGR01787">
    <property type="entry name" value="squalene_cyclas"/>
    <property type="match status" value="1"/>
</dbReference>
<dbReference type="Proteomes" id="UP001372338">
    <property type="component" value="Unassembled WGS sequence"/>
</dbReference>
<accession>A0AAN9EA05</accession>